<dbReference type="CDD" id="cd12797">
    <property type="entry name" value="M23_peptidase"/>
    <property type="match status" value="1"/>
</dbReference>
<sequence length="479" mass="53098">MNRNNYVYRSKLVQPKRIRWKPIFFAILLVLAFPKLLMLFPSSSKDENGPTLTVTQTLDTVKQIQINSSRQAPVLVNEIDEYLLDVVEENLEEDSDSVLERIVRVARGDTLMGILLDAGLARSEAHAAVSALQEIYNPRALRPGHEVVLTFRPAGEDLEEDLFAGLRMQVDVDRNVMVLREDEEVFLAKEEHLELSVQQVAAQGEITSSLYAAAMQAGMPSPLLIQMIRALSYDIDFQRDLHPGDRFEALFEQQVDDQGQAVREGPLLFAKLETSGRALRIYRFTTPDGESDFFNERGQSVRKTLMLTPIDGARLSSGYGMRRHPILGYSRMHRGLDFAAPSGTPIMAAGDGVVTHAGRKGNYGITVEMRHPNDYTTLYAHMSRLASGMTKGKRVKQGQVIGYVGTTGMSTGPHLHYEVHLRGQHVNPAAVNSPPGRTLAGKDLELFKLAVLDVESRYAALAGKVLAGIDDQDAPVQPH</sequence>
<dbReference type="Pfam" id="PF01551">
    <property type="entry name" value="Peptidase_M23"/>
    <property type="match status" value="1"/>
</dbReference>
<dbReference type="Proteomes" id="UP000198771">
    <property type="component" value="Unassembled WGS sequence"/>
</dbReference>
<dbReference type="InterPro" id="IPR011055">
    <property type="entry name" value="Dup_hybrid_motif"/>
</dbReference>
<evidence type="ECO:0000256" key="8">
    <source>
        <dbReference type="SAM" id="Phobius"/>
    </source>
</evidence>
<dbReference type="PANTHER" id="PTHR21666:SF288">
    <property type="entry name" value="CELL DIVISION PROTEIN YTFB"/>
    <property type="match status" value="1"/>
</dbReference>
<evidence type="ECO:0000256" key="3">
    <source>
        <dbReference type="ARBA" id="ARBA00022670"/>
    </source>
</evidence>
<dbReference type="InterPro" id="IPR050570">
    <property type="entry name" value="Cell_wall_metabolism_enzyme"/>
</dbReference>
<dbReference type="InterPro" id="IPR016047">
    <property type="entry name" value="M23ase_b-sheet_dom"/>
</dbReference>
<organism evidence="11 12">
    <name type="scientific">Desulfonatronum thiosulfatophilum</name>
    <dbReference type="NCBI Taxonomy" id="617002"/>
    <lineage>
        <taxon>Bacteria</taxon>
        <taxon>Pseudomonadati</taxon>
        <taxon>Thermodesulfobacteriota</taxon>
        <taxon>Desulfovibrionia</taxon>
        <taxon>Desulfovibrionales</taxon>
        <taxon>Desulfonatronaceae</taxon>
        <taxon>Desulfonatronum</taxon>
    </lineage>
</organism>
<dbReference type="GO" id="GO:0046872">
    <property type="term" value="F:metal ion binding"/>
    <property type="evidence" value="ECO:0007669"/>
    <property type="project" value="UniProtKB-KW"/>
</dbReference>
<keyword evidence="3" id="KW-0645">Protease</keyword>
<dbReference type="Gene3D" id="2.70.70.10">
    <property type="entry name" value="Glucose Permease (Domain IIA)"/>
    <property type="match status" value="1"/>
</dbReference>
<proteinExistence type="predicted"/>
<dbReference type="EMBL" id="FMXO01000006">
    <property type="protein sequence ID" value="SDB26861.1"/>
    <property type="molecule type" value="Genomic_DNA"/>
</dbReference>
<evidence type="ECO:0000256" key="1">
    <source>
        <dbReference type="ARBA" id="ARBA00001947"/>
    </source>
</evidence>
<feature type="domain" description="M23ase beta-sheet core" evidence="9">
    <location>
        <begin position="331"/>
        <end position="428"/>
    </location>
</feature>
<evidence type="ECO:0000259" key="10">
    <source>
        <dbReference type="Pfam" id="PF19425"/>
    </source>
</evidence>
<keyword evidence="5 11" id="KW-0378">Hydrolase</keyword>
<dbReference type="GO" id="GO:0030313">
    <property type="term" value="C:cell envelope"/>
    <property type="evidence" value="ECO:0007669"/>
    <property type="project" value="UniProtKB-SubCell"/>
</dbReference>
<accession>A0A1G6C1W5</accession>
<keyword evidence="6" id="KW-0862">Zinc</keyword>
<evidence type="ECO:0000313" key="12">
    <source>
        <dbReference type="Proteomes" id="UP000198771"/>
    </source>
</evidence>
<dbReference type="AlphaFoldDB" id="A0A1G6C1W5"/>
<evidence type="ECO:0000256" key="4">
    <source>
        <dbReference type="ARBA" id="ARBA00022723"/>
    </source>
</evidence>
<feature type="domain" description="Csd3-like second N-terminal" evidence="10">
    <location>
        <begin position="199"/>
        <end position="318"/>
    </location>
</feature>
<dbReference type="Gene3D" id="3.10.450.350">
    <property type="match status" value="2"/>
</dbReference>
<evidence type="ECO:0000256" key="7">
    <source>
        <dbReference type="ARBA" id="ARBA00023049"/>
    </source>
</evidence>
<evidence type="ECO:0000256" key="5">
    <source>
        <dbReference type="ARBA" id="ARBA00022801"/>
    </source>
</evidence>
<comment type="cofactor">
    <cofactor evidence="1">
        <name>Zn(2+)</name>
        <dbReference type="ChEBI" id="CHEBI:29105"/>
    </cofactor>
</comment>
<dbReference type="STRING" id="617002.SAMN05660653_01294"/>
<feature type="transmembrane region" description="Helical" evidence="8">
    <location>
        <begin position="20"/>
        <end position="40"/>
    </location>
</feature>
<evidence type="ECO:0000313" key="11">
    <source>
        <dbReference type="EMBL" id="SDB26861.1"/>
    </source>
</evidence>
<reference evidence="11 12" key="1">
    <citation type="submission" date="2016-10" db="EMBL/GenBank/DDBJ databases">
        <authorList>
            <person name="de Groot N.N."/>
        </authorList>
    </citation>
    <scope>NUCLEOTIDE SEQUENCE [LARGE SCALE GENOMIC DNA]</scope>
    <source>
        <strain evidence="11 12">ASO4-2</strain>
    </source>
</reference>
<dbReference type="Pfam" id="PF19425">
    <property type="entry name" value="Csd3_N2"/>
    <property type="match status" value="1"/>
</dbReference>
<keyword evidence="8" id="KW-1133">Transmembrane helix</keyword>
<evidence type="ECO:0000259" key="9">
    <source>
        <dbReference type="Pfam" id="PF01551"/>
    </source>
</evidence>
<dbReference type="GO" id="GO:0004222">
    <property type="term" value="F:metalloendopeptidase activity"/>
    <property type="evidence" value="ECO:0007669"/>
    <property type="project" value="TreeGrafter"/>
</dbReference>
<keyword evidence="12" id="KW-1185">Reference proteome</keyword>
<evidence type="ECO:0000256" key="6">
    <source>
        <dbReference type="ARBA" id="ARBA00022833"/>
    </source>
</evidence>
<keyword evidence="4" id="KW-0479">Metal-binding</keyword>
<dbReference type="PANTHER" id="PTHR21666">
    <property type="entry name" value="PEPTIDASE-RELATED"/>
    <property type="match status" value="1"/>
</dbReference>
<name>A0A1G6C1W5_9BACT</name>
<dbReference type="GO" id="GO:0006508">
    <property type="term" value="P:proteolysis"/>
    <property type="evidence" value="ECO:0007669"/>
    <property type="project" value="UniProtKB-KW"/>
</dbReference>
<keyword evidence="7" id="KW-0482">Metalloprotease</keyword>
<comment type="subcellular location">
    <subcellularLocation>
        <location evidence="2">Cell envelope</location>
    </subcellularLocation>
</comment>
<gene>
    <name evidence="11" type="ORF">SAMN05660653_01294</name>
</gene>
<dbReference type="InterPro" id="IPR045834">
    <property type="entry name" value="Csd3_N2"/>
</dbReference>
<evidence type="ECO:0000256" key="2">
    <source>
        <dbReference type="ARBA" id="ARBA00004196"/>
    </source>
</evidence>
<dbReference type="SUPFAM" id="SSF51261">
    <property type="entry name" value="Duplicated hybrid motif"/>
    <property type="match status" value="1"/>
</dbReference>
<keyword evidence="8" id="KW-0812">Transmembrane</keyword>
<keyword evidence="8" id="KW-0472">Membrane</keyword>
<protein>
    <submittedName>
        <fullName evidence="11">Murein DD-endopeptidase MepM and murein hydrolase activator NlpD, contain LysM domain</fullName>
    </submittedName>
</protein>